<keyword evidence="10 12" id="KW-0472">Membrane</keyword>
<keyword evidence="9" id="KW-0406">Ion transport</keyword>
<keyword evidence="8 12" id="KW-1133">Transmembrane helix</keyword>
<protein>
    <submittedName>
        <fullName evidence="15">Calcium-transporting ATPase</fullName>
    </submittedName>
</protein>
<dbReference type="InterPro" id="IPR004014">
    <property type="entry name" value="ATPase_P-typ_cation-transptr_N"/>
</dbReference>
<evidence type="ECO:0000256" key="3">
    <source>
        <dbReference type="ARBA" id="ARBA00022692"/>
    </source>
</evidence>
<dbReference type="PROSITE" id="PS00154">
    <property type="entry name" value="ATPASE_E1_E2"/>
    <property type="match status" value="1"/>
</dbReference>
<comment type="caution">
    <text evidence="15">The sequence shown here is derived from an EMBL/GenBank/DDBJ whole genome shotgun (WGS) entry which is preliminary data.</text>
</comment>
<dbReference type="InterPro" id="IPR006068">
    <property type="entry name" value="ATPase_P-typ_cation-transptr_C"/>
</dbReference>
<dbReference type="AlphaFoldDB" id="A0A9K3L1Y7"/>
<reference evidence="15" key="1">
    <citation type="journal article" date="2021" name="Sci. Rep.">
        <title>Diploid genomic architecture of Nitzschia inconspicua, an elite biomass production diatom.</title>
        <authorList>
            <person name="Oliver A."/>
            <person name="Podell S."/>
            <person name="Pinowska A."/>
            <person name="Traller J.C."/>
            <person name="Smith S.R."/>
            <person name="McClure R."/>
            <person name="Beliaev A."/>
            <person name="Bohutskyi P."/>
            <person name="Hill E.A."/>
            <person name="Rabines A."/>
            <person name="Zheng H."/>
            <person name="Allen L.Z."/>
            <person name="Kuo A."/>
            <person name="Grigoriev I.V."/>
            <person name="Allen A.E."/>
            <person name="Hazlebeck D."/>
            <person name="Allen E.E."/>
        </authorList>
    </citation>
    <scope>NUCLEOTIDE SEQUENCE</scope>
    <source>
        <strain evidence="15">Hildebrandi</strain>
    </source>
</reference>
<dbReference type="EMBL" id="JAGRRH010000016">
    <property type="protein sequence ID" value="KAG7353987.1"/>
    <property type="molecule type" value="Genomic_DNA"/>
</dbReference>
<evidence type="ECO:0000256" key="8">
    <source>
        <dbReference type="ARBA" id="ARBA00022989"/>
    </source>
</evidence>
<evidence type="ECO:0000256" key="12">
    <source>
        <dbReference type="SAM" id="Phobius"/>
    </source>
</evidence>
<dbReference type="Pfam" id="PF13246">
    <property type="entry name" value="Cation_ATPase"/>
    <property type="match status" value="1"/>
</dbReference>
<feature type="domain" description="Cation-transporting P-type ATPase N-terminal" evidence="14">
    <location>
        <begin position="121"/>
        <end position="195"/>
    </location>
</feature>
<organism evidence="15 16">
    <name type="scientific">Nitzschia inconspicua</name>
    <dbReference type="NCBI Taxonomy" id="303405"/>
    <lineage>
        <taxon>Eukaryota</taxon>
        <taxon>Sar</taxon>
        <taxon>Stramenopiles</taxon>
        <taxon>Ochrophyta</taxon>
        <taxon>Bacillariophyta</taxon>
        <taxon>Bacillariophyceae</taxon>
        <taxon>Bacillariophycidae</taxon>
        <taxon>Bacillariales</taxon>
        <taxon>Bacillariaceae</taxon>
        <taxon>Nitzschia</taxon>
    </lineage>
</organism>
<feature type="transmembrane region" description="Helical" evidence="12">
    <location>
        <begin position="414"/>
        <end position="441"/>
    </location>
</feature>
<evidence type="ECO:0000256" key="10">
    <source>
        <dbReference type="ARBA" id="ARBA00023136"/>
    </source>
</evidence>
<comment type="similarity">
    <text evidence="11">Belongs to the cation transport ATPase (P-type) (TC 3.A.3) family.</text>
</comment>
<dbReference type="PANTHER" id="PTHR42861">
    <property type="entry name" value="CALCIUM-TRANSPORTING ATPASE"/>
    <property type="match status" value="1"/>
</dbReference>
<name>A0A9K3L1Y7_9STRA</name>
<evidence type="ECO:0000256" key="11">
    <source>
        <dbReference type="ARBA" id="ARBA00038148"/>
    </source>
</evidence>
<dbReference type="GO" id="GO:0016020">
    <property type="term" value="C:membrane"/>
    <property type="evidence" value="ECO:0007669"/>
    <property type="project" value="InterPro"/>
</dbReference>
<evidence type="ECO:0000256" key="5">
    <source>
        <dbReference type="ARBA" id="ARBA00022840"/>
    </source>
</evidence>
<dbReference type="SFLD" id="SFLDS00003">
    <property type="entry name" value="Haloacid_Dehalogenase"/>
    <property type="match status" value="1"/>
</dbReference>
<feature type="signal peptide" evidence="13">
    <location>
        <begin position="1"/>
        <end position="20"/>
    </location>
</feature>
<dbReference type="InterPro" id="IPR018303">
    <property type="entry name" value="ATPase_P-typ_P_site"/>
</dbReference>
<dbReference type="FunFam" id="1.20.1110.10:FF:000065">
    <property type="entry name" value="Sarcoplasmic/endoplasmic reticulum calcium ATPase 1"/>
    <property type="match status" value="2"/>
</dbReference>
<feature type="chain" id="PRO_5039886195" evidence="13">
    <location>
        <begin position="21"/>
        <end position="1158"/>
    </location>
</feature>
<dbReference type="SMART" id="SM00831">
    <property type="entry name" value="Cation_ATPase_N"/>
    <property type="match status" value="1"/>
</dbReference>
<evidence type="ECO:0000256" key="2">
    <source>
        <dbReference type="ARBA" id="ARBA00022553"/>
    </source>
</evidence>
<evidence type="ECO:0000256" key="7">
    <source>
        <dbReference type="ARBA" id="ARBA00022967"/>
    </source>
</evidence>
<evidence type="ECO:0000313" key="15">
    <source>
        <dbReference type="EMBL" id="KAG7353987.1"/>
    </source>
</evidence>
<keyword evidence="3 12" id="KW-0812">Transmembrane</keyword>
<dbReference type="FunFam" id="2.70.150.10:FF:000160">
    <property type="entry name" value="Sarcoplasmic/endoplasmic reticulum calcium ATPase 1"/>
    <property type="match status" value="1"/>
</dbReference>
<sequence>MVSFSCFFFSLLLWSEGGYGKSQQTVPSESYCFQETDPTRHIGHVTFSGIFVESLVTASPIQNTRVKMCGGPNYHSVFQSKNRCNSSLSKLQRLRGGGTVEVSVPKPESELQKSPQDLVDDPGSLELSVLLGKLHSVPSFGLTESQVQERLQIFGKNELTKPPQRSIWALIAEQFQDRLVQILVVVALISAIFSALEHTSDQSLLQSFVEPIVIVSILVLNAAVGVIQSQSAQDSLQALQELQPTLCTPIRGGIVQANMPASELVPGDIIQLRVGDKVPADARIVELQSSTLQVDETSLTGESVTIAKLSGKDGISEPGAPLQAQTGMVFAGTMITAGNAIAVCTSTGMNTEFGKIQQGVTEAQQELQKTPLGIKLDEFGDQLTVIIGIICVAVWLVSIPKMGGASFANRWDGAIYYAKVAVALGVAAIPEGLPAVITLCLSLGTRRMAQRNVLVRRLPSVETLGCTTVICTDKTGTLTTNEMTAVSLMTVEGKCQVVEHSIEGISYSPVGKVEGVDTDKELEQYPKGALADVAAVAALCNDASIIGNDDVNDTKTPGSSSIAIVEKIYERTGEPTEAALCVLAEKLGGMANNVRSGLAAHPSTLASANVDAWRTVHPRRATLEFNRDRKSMSVLSDFSHSGGKSTQNRLLVKGAANMVLDRCSHVKQRDGKVVKINPRLKRDLETKITQMATRPLRCLALAVKDTHDLPRSLQAFDGRDIGNNPLLRDPSKYRDIESGLTLVGIVGIKDPARPEVADSINECSKAGIRVMMITGDARDTAIAIAKDVNIFEKNADPVSLKAFEGREFFLKSEDEQLEILRKDNIVFCRAQPADKQKLVKMLQRLGEIPAMTGDGVNDAPALQQAAIGIAMGTGTAVSKEASDMVLADDNFSTIVSAVEEGRTIYANMQAFICFLISCNIGEICAIFFATLAGFPEPLTAMHLLWINLVTDGPPATALGFNPPSPDIMSAPPRPSDEPIMTRWLLTRYVLTGLYVGIATIGVFAQHYVQQGVSLSDLANWSRCGQAWIPSEGGAAMCSTLFRESGRMLPQTLSLTTLVCMEMLKALSAVSVNDSLFRVGPQSNKWLLLGVSGPFLLHLFVLYSSKFGVGGLGESFGMVPLSKENWSTVLLWALPILLVDEILKAVGRKINSESATTAK</sequence>
<dbReference type="Pfam" id="PF00690">
    <property type="entry name" value="Cation_ATPase_N"/>
    <property type="match status" value="1"/>
</dbReference>
<dbReference type="FunFam" id="3.40.50.1000:FF:000083">
    <property type="entry name" value="Sodium/potassium-transporting ATPase subunit alpha"/>
    <property type="match status" value="1"/>
</dbReference>
<dbReference type="NCBIfam" id="TIGR01494">
    <property type="entry name" value="ATPase_P-type"/>
    <property type="match status" value="2"/>
</dbReference>
<keyword evidence="9" id="KW-0813">Transport</keyword>
<keyword evidence="2" id="KW-0597">Phosphoprotein</keyword>
<keyword evidence="7" id="KW-1278">Translocase</keyword>
<dbReference type="Pfam" id="PF00122">
    <property type="entry name" value="E1-E2_ATPase"/>
    <property type="match status" value="1"/>
</dbReference>
<keyword evidence="13" id="KW-0732">Signal</keyword>
<dbReference type="InterPro" id="IPR001757">
    <property type="entry name" value="P_typ_ATPase"/>
</dbReference>
<dbReference type="Pfam" id="PF00689">
    <property type="entry name" value="Cation_ATPase_C"/>
    <property type="match status" value="1"/>
</dbReference>
<gene>
    <name evidence="15" type="ORF">IV203_003343</name>
</gene>
<evidence type="ECO:0000259" key="14">
    <source>
        <dbReference type="SMART" id="SM00831"/>
    </source>
</evidence>
<keyword evidence="5" id="KW-0067">ATP-binding</keyword>
<dbReference type="GO" id="GO:0005524">
    <property type="term" value="F:ATP binding"/>
    <property type="evidence" value="ECO:0007669"/>
    <property type="project" value="UniProtKB-KW"/>
</dbReference>
<keyword evidence="16" id="KW-1185">Reference proteome</keyword>
<comment type="subcellular location">
    <subcellularLocation>
        <location evidence="1">Endomembrane system</location>
        <topology evidence="1">Multi-pass membrane protein</topology>
    </subcellularLocation>
</comment>
<evidence type="ECO:0000256" key="9">
    <source>
        <dbReference type="ARBA" id="ARBA00023065"/>
    </source>
</evidence>
<feature type="transmembrane region" description="Helical" evidence="12">
    <location>
        <begin position="383"/>
        <end position="402"/>
    </location>
</feature>
<dbReference type="GO" id="GO:0012505">
    <property type="term" value="C:endomembrane system"/>
    <property type="evidence" value="ECO:0007669"/>
    <property type="project" value="UniProtKB-SubCell"/>
</dbReference>
<dbReference type="Pfam" id="PF08282">
    <property type="entry name" value="Hydrolase_3"/>
    <property type="match status" value="1"/>
</dbReference>
<dbReference type="SFLD" id="SFLDF00027">
    <property type="entry name" value="p-type_atpase"/>
    <property type="match status" value="1"/>
</dbReference>
<evidence type="ECO:0000256" key="13">
    <source>
        <dbReference type="SAM" id="SignalP"/>
    </source>
</evidence>
<proteinExistence type="inferred from homology"/>
<keyword evidence="4" id="KW-0547">Nucleotide-binding</keyword>
<dbReference type="InterPro" id="IPR059000">
    <property type="entry name" value="ATPase_P-type_domA"/>
</dbReference>
<dbReference type="GO" id="GO:0006811">
    <property type="term" value="P:monoatomic ion transport"/>
    <property type="evidence" value="ECO:0007669"/>
    <property type="project" value="UniProtKB-KW"/>
</dbReference>
<dbReference type="GO" id="GO:0016887">
    <property type="term" value="F:ATP hydrolysis activity"/>
    <property type="evidence" value="ECO:0007669"/>
    <property type="project" value="InterPro"/>
</dbReference>
<keyword evidence="6" id="KW-0460">Magnesium</keyword>
<evidence type="ECO:0000256" key="4">
    <source>
        <dbReference type="ARBA" id="ARBA00022741"/>
    </source>
</evidence>
<dbReference type="Proteomes" id="UP000693970">
    <property type="component" value="Unassembled WGS sequence"/>
</dbReference>
<evidence type="ECO:0000256" key="1">
    <source>
        <dbReference type="ARBA" id="ARBA00004127"/>
    </source>
</evidence>
<evidence type="ECO:0000256" key="6">
    <source>
        <dbReference type="ARBA" id="ARBA00022842"/>
    </source>
</evidence>
<dbReference type="OrthoDB" id="3352408at2759"/>
<dbReference type="InterPro" id="IPR044492">
    <property type="entry name" value="P_typ_ATPase_HD_dom"/>
</dbReference>
<evidence type="ECO:0000313" key="16">
    <source>
        <dbReference type="Proteomes" id="UP000693970"/>
    </source>
</evidence>
<accession>A0A9K3L1Y7</accession>
<dbReference type="SFLD" id="SFLDG00002">
    <property type="entry name" value="C1.7:_P-type_atpase_like"/>
    <property type="match status" value="1"/>
</dbReference>
<reference evidence="15" key="2">
    <citation type="submission" date="2021-04" db="EMBL/GenBank/DDBJ databases">
        <authorList>
            <person name="Podell S."/>
        </authorList>
    </citation>
    <scope>NUCLEOTIDE SEQUENCE</scope>
    <source>
        <strain evidence="15">Hildebrandi</strain>
    </source>
</reference>